<dbReference type="AlphaFoldDB" id="A0A1Y6BBR2"/>
<proteinExistence type="predicted"/>
<evidence type="ECO:0000313" key="1">
    <source>
        <dbReference type="EMBL" id="SMF01470.1"/>
    </source>
</evidence>
<sequence length="62" mass="7043">MFGITNVKIIRPILTKMLGKLQILWSDTFVEKDDLITIIGIRDHIHPITKGKEELILSTSTP</sequence>
<accession>A0A1Y6BBR2</accession>
<dbReference type="Proteomes" id="UP000192920">
    <property type="component" value="Unassembled WGS sequence"/>
</dbReference>
<protein>
    <submittedName>
        <fullName evidence="1">Uncharacterized protein</fullName>
    </submittedName>
</protein>
<reference evidence="2" key="1">
    <citation type="submission" date="2017-04" db="EMBL/GenBank/DDBJ databases">
        <authorList>
            <person name="Varghese N."/>
            <person name="Submissions S."/>
        </authorList>
    </citation>
    <scope>NUCLEOTIDE SEQUENCE [LARGE SCALE GENOMIC DNA]</scope>
    <source>
        <strain evidence="2">DSM 22618</strain>
    </source>
</reference>
<name>A0A1Y6BBR2_9NEIS</name>
<dbReference type="EMBL" id="FXAG01000003">
    <property type="protein sequence ID" value="SMF01470.1"/>
    <property type="molecule type" value="Genomic_DNA"/>
</dbReference>
<gene>
    <name evidence="1" type="ORF">SAMN02745746_00723</name>
</gene>
<organism evidence="1 2">
    <name type="scientific">Pseudogulbenkiania subflava DSM 22618</name>
    <dbReference type="NCBI Taxonomy" id="1123014"/>
    <lineage>
        <taxon>Bacteria</taxon>
        <taxon>Pseudomonadati</taxon>
        <taxon>Pseudomonadota</taxon>
        <taxon>Betaproteobacteria</taxon>
        <taxon>Neisseriales</taxon>
        <taxon>Chromobacteriaceae</taxon>
        <taxon>Pseudogulbenkiania</taxon>
    </lineage>
</organism>
<keyword evidence="2" id="KW-1185">Reference proteome</keyword>
<evidence type="ECO:0000313" key="2">
    <source>
        <dbReference type="Proteomes" id="UP000192920"/>
    </source>
</evidence>